<dbReference type="PANTHER" id="PTHR37309:SF1">
    <property type="entry name" value="SLR0284 PROTEIN"/>
    <property type="match status" value="1"/>
</dbReference>
<dbReference type="InterPro" id="IPR007165">
    <property type="entry name" value="Phage_holin_4_2"/>
</dbReference>
<dbReference type="OrthoDB" id="6402664at2"/>
<keyword evidence="1" id="KW-0812">Transmembrane</keyword>
<evidence type="ECO:0000256" key="1">
    <source>
        <dbReference type="SAM" id="Phobius"/>
    </source>
</evidence>
<keyword evidence="3" id="KW-1185">Reference proteome</keyword>
<accession>A0A1S1YSM4</accession>
<evidence type="ECO:0000313" key="2">
    <source>
        <dbReference type="EMBL" id="OHX64032.1"/>
    </source>
</evidence>
<keyword evidence="1" id="KW-1133">Transmembrane helix</keyword>
<organism evidence="2 3">
    <name type="scientific">Flammeovirga pacifica</name>
    <dbReference type="NCBI Taxonomy" id="915059"/>
    <lineage>
        <taxon>Bacteria</taxon>
        <taxon>Pseudomonadati</taxon>
        <taxon>Bacteroidota</taxon>
        <taxon>Cytophagia</taxon>
        <taxon>Cytophagales</taxon>
        <taxon>Flammeovirgaceae</taxon>
        <taxon>Flammeovirga</taxon>
    </lineage>
</organism>
<protein>
    <recommendedName>
        <fullName evidence="4">Phage holin family protein</fullName>
    </recommendedName>
</protein>
<reference evidence="2 3" key="1">
    <citation type="journal article" date="2012" name="Int. J. Syst. Evol. Microbiol.">
        <title>Flammeovirga pacifica sp. nov., isolated from deep-sea sediment.</title>
        <authorList>
            <person name="Xu H."/>
            <person name="Fu Y."/>
            <person name="Yang N."/>
            <person name="Ding Z."/>
            <person name="Lai Q."/>
            <person name="Zeng R."/>
        </authorList>
    </citation>
    <scope>NUCLEOTIDE SEQUENCE [LARGE SCALE GENOMIC DNA]</scope>
    <source>
        <strain evidence="3">DSM 24597 / LMG 26175 / WPAGA1</strain>
    </source>
</reference>
<dbReference type="STRING" id="915059.NH26_20705"/>
<keyword evidence="1" id="KW-0472">Membrane</keyword>
<evidence type="ECO:0008006" key="4">
    <source>
        <dbReference type="Google" id="ProtNLM"/>
    </source>
</evidence>
<comment type="caution">
    <text evidence="2">The sequence shown here is derived from an EMBL/GenBank/DDBJ whole genome shotgun (WGS) entry which is preliminary data.</text>
</comment>
<feature type="transmembrane region" description="Helical" evidence="1">
    <location>
        <begin position="95"/>
        <end position="116"/>
    </location>
</feature>
<proteinExistence type="predicted"/>
<gene>
    <name evidence="2" type="ORF">NH26_20705</name>
</gene>
<dbReference type="Proteomes" id="UP000179797">
    <property type="component" value="Unassembled WGS sequence"/>
</dbReference>
<dbReference type="AlphaFoldDB" id="A0A1S1YSM4"/>
<evidence type="ECO:0000313" key="3">
    <source>
        <dbReference type="Proteomes" id="UP000179797"/>
    </source>
</evidence>
<feature type="transmembrane region" description="Helical" evidence="1">
    <location>
        <begin position="55"/>
        <end position="83"/>
    </location>
</feature>
<name>A0A1S1YSM4_FLAPC</name>
<dbReference type="PANTHER" id="PTHR37309">
    <property type="entry name" value="SLR0284 PROTEIN"/>
    <property type="match status" value="1"/>
</dbReference>
<dbReference type="EMBL" id="JRYR02000002">
    <property type="protein sequence ID" value="OHX64032.1"/>
    <property type="molecule type" value="Genomic_DNA"/>
</dbReference>
<dbReference type="Pfam" id="PF04020">
    <property type="entry name" value="Phage_holin_4_2"/>
    <property type="match status" value="1"/>
</dbReference>
<dbReference type="RefSeq" id="WP_044218210.1">
    <property type="nucleotide sequence ID" value="NZ_JRYR02000002.1"/>
</dbReference>
<sequence length="120" mass="13090">MKNFIISTLVASIAVWVCAGILEFFSSDISIISNYTDAIIAALVIGILNSFVKPILTIITIPITVFTLGIFLLVINGLMIYFAGYLLDGFNISSFGIAFVFSLFYSTVLSLLNSIFDVKD</sequence>